<dbReference type="InterPro" id="IPR003593">
    <property type="entry name" value="AAA+_ATPase"/>
</dbReference>
<dbReference type="GO" id="GO:0005741">
    <property type="term" value="C:mitochondrial outer membrane"/>
    <property type="evidence" value="ECO:0007669"/>
    <property type="project" value="UniProtKB-SubCell"/>
</dbReference>
<dbReference type="SUPFAM" id="SSF52540">
    <property type="entry name" value="P-loop containing nucleoside triphosphate hydrolases"/>
    <property type="match status" value="1"/>
</dbReference>
<keyword evidence="7" id="KW-0732">Signal</keyword>
<dbReference type="FunFam" id="3.40.50.300:FF:001025">
    <property type="entry name" value="ATPase family, AAA domain-containing 2B"/>
    <property type="match status" value="1"/>
</dbReference>
<keyword evidence="3" id="KW-0472">Membrane</keyword>
<evidence type="ECO:0000256" key="4">
    <source>
        <dbReference type="ARBA" id="ARBA00022840"/>
    </source>
</evidence>
<dbReference type="InterPro" id="IPR003959">
    <property type="entry name" value="ATPase_AAA_core"/>
</dbReference>
<dbReference type="SMART" id="SM00382">
    <property type="entry name" value="AAA"/>
    <property type="match status" value="1"/>
</dbReference>
<gene>
    <name evidence="9" type="ORF">ALAG00032_LOCUS3526</name>
</gene>
<dbReference type="InterPro" id="IPR051701">
    <property type="entry name" value="Mito_OM_Translocase_MSP1"/>
</dbReference>
<evidence type="ECO:0000256" key="6">
    <source>
        <dbReference type="SAM" id="MobiDB-lite"/>
    </source>
</evidence>
<evidence type="ECO:0000259" key="8">
    <source>
        <dbReference type="SMART" id="SM00382"/>
    </source>
</evidence>
<dbReference type="Pfam" id="PF17862">
    <property type="entry name" value="AAA_lid_3"/>
    <property type="match status" value="1"/>
</dbReference>
<dbReference type="GO" id="GO:0005524">
    <property type="term" value="F:ATP binding"/>
    <property type="evidence" value="ECO:0007669"/>
    <property type="project" value="UniProtKB-KW"/>
</dbReference>
<dbReference type="GO" id="GO:0016887">
    <property type="term" value="F:ATP hydrolysis activity"/>
    <property type="evidence" value="ECO:0007669"/>
    <property type="project" value="InterPro"/>
</dbReference>
<evidence type="ECO:0000313" key="9">
    <source>
        <dbReference type="EMBL" id="CAE0362785.1"/>
    </source>
</evidence>
<evidence type="ECO:0000256" key="7">
    <source>
        <dbReference type="SAM" id="SignalP"/>
    </source>
</evidence>
<dbReference type="EMBL" id="HBIJ01005014">
    <property type="protein sequence ID" value="CAE0362785.1"/>
    <property type="molecule type" value="Transcribed_RNA"/>
</dbReference>
<evidence type="ECO:0000256" key="1">
    <source>
        <dbReference type="ARBA" id="ARBA00004572"/>
    </source>
</evidence>
<dbReference type="PANTHER" id="PTHR45644">
    <property type="entry name" value="AAA ATPASE, PUTATIVE (AFU_ORTHOLOGUE AFUA_2G12920)-RELATED-RELATED"/>
    <property type="match status" value="1"/>
</dbReference>
<organism evidence="9">
    <name type="scientific">Aureoumbra lagunensis</name>
    <dbReference type="NCBI Taxonomy" id="44058"/>
    <lineage>
        <taxon>Eukaryota</taxon>
        <taxon>Sar</taxon>
        <taxon>Stramenopiles</taxon>
        <taxon>Ochrophyta</taxon>
        <taxon>Pelagophyceae</taxon>
        <taxon>Pelagomonadales</taxon>
        <taxon>Aureoumbra</taxon>
    </lineage>
</organism>
<protein>
    <recommendedName>
        <fullName evidence="8">AAA+ ATPase domain-containing protein</fullName>
    </recommendedName>
</protein>
<accession>A0A7S3JU64</accession>
<evidence type="ECO:0000256" key="2">
    <source>
        <dbReference type="ARBA" id="ARBA00022741"/>
    </source>
</evidence>
<feature type="chain" id="PRO_5031051510" description="AAA+ ATPase domain-containing protein" evidence="7">
    <location>
        <begin position="18"/>
        <end position="730"/>
    </location>
</feature>
<evidence type="ECO:0000256" key="3">
    <source>
        <dbReference type="ARBA" id="ARBA00022787"/>
    </source>
</evidence>
<evidence type="ECO:0000256" key="5">
    <source>
        <dbReference type="ARBA" id="ARBA00023054"/>
    </source>
</evidence>
<feature type="region of interest" description="Disordered" evidence="6">
    <location>
        <begin position="708"/>
        <end position="730"/>
    </location>
</feature>
<comment type="subcellular location">
    <subcellularLocation>
        <location evidence="1">Mitochondrion outer membrane</location>
        <topology evidence="1">Single-pass membrane protein</topology>
    </subcellularLocation>
</comment>
<sequence>MVLLLRILLVLAPMVESMQKIEKIWRNRIYEEKTIEAHIVEQEFEDALRRGDDVLVKNVDEILGAIVIHNELRMNNQELATGIEEALVRVIARVCDYHFLALDTKLVERMMTEAICTKQQLFEALLAIDEKTLVIFLKDDLQIQKNNNTKIIFASNLNKEPDLNEENIQQEDHPLQQQNFDQATETMEKMLTNLILPENMAAIREALSEKQILKKLAAAWSPLLSADEGQHVLEIKVLSGPLRPLVPQHKKKALPSSLMRYMEKEKKQNQQDQVHPKEEILNLKIQHKMKQKLLAWLQEDHAIKMRGRNMHHLRTKLQVNNHELNEIIFAPWFLSTSLRVLLESYPLAEDEILIILNSANKLQAAQNLLKKENHQLTVPCLEKAITNFIHTNKNKAKKNIDPTSEDKHEKNLLAQIITPDQIAISYDAIGGLESIKQILREAITYPLKYPHLYTNNLAREAVKGVLLFGPPGTGKTLLAKAVATEGGASFLAIDASVIENKWLGESEKNAKAVFTLARKLAPCVIFIDEIDSILSSRENDDSSHGTLTSVKTTLMQEWDGLKTSPEERVIVIGSTNRPYDLDEAVLRRLPRRILVDLPDFKTRLQILKVTLREARLASDVNLIEIAKQLEGYSGSDIREICREAVIRVAHAQAKQLESQTPFLQVMQDRTLRPVTQADFIAALRKLSASVSSHSPELHRILDWNDRYGEHQTSSSSTRRRRDAAHSPLYL</sequence>
<keyword evidence="2" id="KW-0547">Nucleotide-binding</keyword>
<feature type="signal peptide" evidence="7">
    <location>
        <begin position="1"/>
        <end position="17"/>
    </location>
</feature>
<proteinExistence type="predicted"/>
<dbReference type="AlphaFoldDB" id="A0A7S3JU64"/>
<dbReference type="Pfam" id="PF00004">
    <property type="entry name" value="AAA"/>
    <property type="match status" value="1"/>
</dbReference>
<feature type="domain" description="AAA+ ATPase" evidence="8">
    <location>
        <begin position="461"/>
        <end position="599"/>
    </location>
</feature>
<name>A0A7S3JU64_9STRA</name>
<reference evidence="9" key="1">
    <citation type="submission" date="2021-01" db="EMBL/GenBank/DDBJ databases">
        <authorList>
            <person name="Corre E."/>
            <person name="Pelletier E."/>
            <person name="Niang G."/>
            <person name="Scheremetjew M."/>
            <person name="Finn R."/>
            <person name="Kale V."/>
            <person name="Holt S."/>
            <person name="Cochrane G."/>
            <person name="Meng A."/>
            <person name="Brown T."/>
            <person name="Cohen L."/>
        </authorList>
    </citation>
    <scope>NUCLEOTIDE SEQUENCE</scope>
    <source>
        <strain evidence="9">CCMP1510</strain>
    </source>
</reference>
<dbReference type="InterPro" id="IPR027417">
    <property type="entry name" value="P-loop_NTPase"/>
</dbReference>
<keyword evidence="5" id="KW-0175">Coiled coil</keyword>
<dbReference type="PANTHER" id="PTHR45644:SF56">
    <property type="entry name" value="AAA ATPASE, PUTATIVE (AFU_ORTHOLOGUE AFUA_2G12920)-RELATED"/>
    <property type="match status" value="1"/>
</dbReference>
<dbReference type="Gene3D" id="1.10.8.60">
    <property type="match status" value="1"/>
</dbReference>
<keyword evidence="3" id="KW-1000">Mitochondrion outer membrane</keyword>
<keyword evidence="4" id="KW-0067">ATP-binding</keyword>
<dbReference type="Gene3D" id="3.40.50.300">
    <property type="entry name" value="P-loop containing nucleotide triphosphate hydrolases"/>
    <property type="match status" value="1"/>
</dbReference>
<keyword evidence="3" id="KW-0496">Mitochondrion</keyword>
<dbReference type="InterPro" id="IPR041569">
    <property type="entry name" value="AAA_lid_3"/>
</dbReference>